<gene>
    <name evidence="1" type="ORF">NP493_668g00029</name>
</gene>
<proteinExistence type="predicted"/>
<evidence type="ECO:0000313" key="1">
    <source>
        <dbReference type="EMBL" id="KAK2176332.1"/>
    </source>
</evidence>
<dbReference type="PANTHER" id="PTHR33332">
    <property type="entry name" value="REVERSE TRANSCRIPTASE DOMAIN-CONTAINING PROTEIN"/>
    <property type="match status" value="1"/>
</dbReference>
<dbReference type="Proteomes" id="UP001209878">
    <property type="component" value="Unassembled WGS sequence"/>
</dbReference>
<dbReference type="EMBL" id="JAODUO010000668">
    <property type="protein sequence ID" value="KAK2176332.1"/>
    <property type="molecule type" value="Genomic_DNA"/>
</dbReference>
<organism evidence="1 2">
    <name type="scientific">Ridgeia piscesae</name>
    <name type="common">Tubeworm</name>
    <dbReference type="NCBI Taxonomy" id="27915"/>
    <lineage>
        <taxon>Eukaryota</taxon>
        <taxon>Metazoa</taxon>
        <taxon>Spiralia</taxon>
        <taxon>Lophotrochozoa</taxon>
        <taxon>Annelida</taxon>
        <taxon>Polychaeta</taxon>
        <taxon>Sedentaria</taxon>
        <taxon>Canalipalpata</taxon>
        <taxon>Sabellida</taxon>
        <taxon>Siboglinidae</taxon>
        <taxon>Ridgeia</taxon>
    </lineage>
</organism>
<accession>A0AAD9NN12</accession>
<name>A0AAD9NN12_RIDPI</name>
<dbReference type="PRINTS" id="PR01345">
    <property type="entry name" value="CERVTRCPTASE"/>
</dbReference>
<dbReference type="AlphaFoldDB" id="A0AAD9NN12"/>
<protein>
    <submittedName>
        <fullName evidence="1">Uncharacterized protein</fullName>
    </submittedName>
</protein>
<sequence length="165" mass="19251">MNFNIAKCHLPRIAQKRKSSHFTYTITNQPISQVESHPYLGITIDSKLSWSKHIHTTTSQCARTLGLLKRTLHPATPKVKETAYNMLIRPKLEYTTVACNPHKQNNIDTLDKIQRSAARFTLNDHRRKTSTTELINKLGWETLETRRIQHQLTFFYKIKQNLINI</sequence>
<comment type="caution">
    <text evidence="1">The sequence shown here is derived from an EMBL/GenBank/DDBJ whole genome shotgun (WGS) entry which is preliminary data.</text>
</comment>
<evidence type="ECO:0000313" key="2">
    <source>
        <dbReference type="Proteomes" id="UP001209878"/>
    </source>
</evidence>
<reference evidence="1" key="1">
    <citation type="journal article" date="2023" name="Mol. Biol. Evol.">
        <title>Third-Generation Sequencing Reveals the Adaptive Role of the Epigenome in Three Deep-Sea Polychaetes.</title>
        <authorList>
            <person name="Perez M."/>
            <person name="Aroh O."/>
            <person name="Sun Y."/>
            <person name="Lan Y."/>
            <person name="Juniper S.K."/>
            <person name="Young C.R."/>
            <person name="Angers B."/>
            <person name="Qian P.Y."/>
        </authorList>
    </citation>
    <scope>NUCLEOTIDE SEQUENCE</scope>
    <source>
        <strain evidence="1">R07B-5</strain>
    </source>
</reference>
<keyword evidence="2" id="KW-1185">Reference proteome</keyword>